<dbReference type="PANTHER" id="PTHR12277">
    <property type="entry name" value="ALPHA/BETA HYDROLASE DOMAIN-CONTAINING PROTEIN"/>
    <property type="match status" value="1"/>
</dbReference>
<dbReference type="PANTHER" id="PTHR12277:SF194">
    <property type="entry name" value="FI04476P"/>
    <property type="match status" value="1"/>
</dbReference>
<evidence type="ECO:0000259" key="2">
    <source>
        <dbReference type="Pfam" id="PF12146"/>
    </source>
</evidence>
<keyword evidence="1" id="KW-0812">Transmembrane</keyword>
<dbReference type="Pfam" id="PF12146">
    <property type="entry name" value="Hydrolase_4"/>
    <property type="match status" value="1"/>
</dbReference>
<keyword evidence="1" id="KW-0472">Membrane</keyword>
<evidence type="ECO:0000313" key="3">
    <source>
        <dbReference type="Proteomes" id="UP000887575"/>
    </source>
</evidence>
<evidence type="ECO:0000256" key="1">
    <source>
        <dbReference type="SAM" id="Phobius"/>
    </source>
</evidence>
<reference evidence="4" key="1">
    <citation type="submission" date="2024-02" db="UniProtKB">
        <authorList>
            <consortium name="WormBaseParasite"/>
        </authorList>
    </citation>
    <scope>IDENTIFICATION</scope>
</reference>
<dbReference type="GO" id="GO:0005789">
    <property type="term" value="C:endoplasmic reticulum membrane"/>
    <property type="evidence" value="ECO:0007669"/>
    <property type="project" value="TreeGrafter"/>
</dbReference>
<feature type="transmembrane region" description="Helical" evidence="1">
    <location>
        <begin position="64"/>
        <end position="86"/>
    </location>
</feature>
<sequence length="401" mass="45939">MGLSSENEALLEKAIAKIGPPNILLQNENGKIENISDLSFEDDREIEGKEEKNERQTCKRVVQVSLLLGALPLLFVFVLLPLLIYFCPHVMQNLFFLNFRKIPMTDYENVSANNVKSTGRSFYLQGEQGKIGVWHMWPRSLSARYHDKNIIPTGEEMEESLSKEVYPVVLYAHGNSFDRTIDHRCQLYNVLNDMNYQVIAFDYRGYGDSEGTPTEEGLVADSRLVFEYLRKKVGKNLLIIWGHSMGTGVSTKLVQDLSKESKAPDGLILESPFNNLHDAVMNHPFSFPIRWMPDTLVNLLILNPLRSVGLNMNSDQRIVDITCPIFIIHAEDDHVIPAKLGRLLRDAAKQAERDVEYLEFPSNRQFKHKFIYLADELPTHVRTFFAKCDKLRHGNNSQRLD</sequence>
<dbReference type="Proteomes" id="UP000887575">
    <property type="component" value="Unassembled WGS sequence"/>
</dbReference>
<keyword evidence="1" id="KW-1133">Transmembrane helix</keyword>
<accession>A0AAF3FS87</accession>
<dbReference type="WBParaSite" id="MBELARI_LOCUS9599">
    <property type="protein sequence ID" value="MBELARI_LOCUS9599"/>
    <property type="gene ID" value="MBELARI_LOCUS9599"/>
</dbReference>
<feature type="domain" description="Serine aminopeptidase S33" evidence="2">
    <location>
        <begin position="179"/>
        <end position="301"/>
    </location>
</feature>
<dbReference type="GO" id="GO:0006660">
    <property type="term" value="P:phosphatidylserine catabolic process"/>
    <property type="evidence" value="ECO:0007669"/>
    <property type="project" value="TreeGrafter"/>
</dbReference>
<dbReference type="GO" id="GO:0052651">
    <property type="term" value="P:monoacylglycerol catabolic process"/>
    <property type="evidence" value="ECO:0007669"/>
    <property type="project" value="TreeGrafter"/>
</dbReference>
<dbReference type="GO" id="GO:0047372">
    <property type="term" value="F:monoacylglycerol lipase activity"/>
    <property type="evidence" value="ECO:0007669"/>
    <property type="project" value="TreeGrafter"/>
</dbReference>
<dbReference type="GO" id="GO:0004622">
    <property type="term" value="F:phosphatidylcholine lysophospholipase activity"/>
    <property type="evidence" value="ECO:0007669"/>
    <property type="project" value="TreeGrafter"/>
</dbReference>
<proteinExistence type="predicted"/>
<evidence type="ECO:0000313" key="4">
    <source>
        <dbReference type="WBParaSite" id="MBELARI_LOCUS9599"/>
    </source>
</evidence>
<dbReference type="Gene3D" id="3.40.50.1820">
    <property type="entry name" value="alpha/beta hydrolase"/>
    <property type="match status" value="1"/>
</dbReference>
<dbReference type="AlphaFoldDB" id="A0AAF3FS87"/>
<keyword evidence="3" id="KW-1185">Reference proteome</keyword>
<name>A0AAF3FS87_9BILA</name>
<dbReference type="SUPFAM" id="SSF53474">
    <property type="entry name" value="alpha/beta-Hydrolases"/>
    <property type="match status" value="1"/>
</dbReference>
<organism evidence="3 4">
    <name type="scientific">Mesorhabditis belari</name>
    <dbReference type="NCBI Taxonomy" id="2138241"/>
    <lineage>
        <taxon>Eukaryota</taxon>
        <taxon>Metazoa</taxon>
        <taxon>Ecdysozoa</taxon>
        <taxon>Nematoda</taxon>
        <taxon>Chromadorea</taxon>
        <taxon>Rhabditida</taxon>
        <taxon>Rhabditina</taxon>
        <taxon>Rhabditomorpha</taxon>
        <taxon>Rhabditoidea</taxon>
        <taxon>Rhabditidae</taxon>
        <taxon>Mesorhabditinae</taxon>
        <taxon>Mesorhabditis</taxon>
    </lineage>
</organism>
<dbReference type="InterPro" id="IPR022742">
    <property type="entry name" value="Hydrolase_4"/>
</dbReference>
<dbReference type="InterPro" id="IPR029058">
    <property type="entry name" value="AB_hydrolase_fold"/>
</dbReference>
<protein>
    <submittedName>
        <fullName evidence="4">Serine aminopeptidase S33 domain-containing protein</fullName>
    </submittedName>
</protein>